<evidence type="ECO:0000313" key="3">
    <source>
        <dbReference type="Proteomes" id="UP000281647"/>
    </source>
</evidence>
<proteinExistence type="predicted"/>
<feature type="chain" id="PRO_5019012927" description="DUF680 domain-containing protein" evidence="1">
    <location>
        <begin position="23"/>
        <end position="81"/>
    </location>
</feature>
<sequence length="81" mass="8687">MKTALIAIATVSMFGLSQQAAAETLMDILFPKAKSNIAGTNRPNLDNAPVGSVVKAKRHVPDPAKTKSDYPEAILWSFPHP</sequence>
<evidence type="ECO:0008006" key="4">
    <source>
        <dbReference type="Google" id="ProtNLM"/>
    </source>
</evidence>
<protein>
    <recommendedName>
        <fullName evidence="4">DUF680 domain-containing protein</fullName>
    </recommendedName>
</protein>
<evidence type="ECO:0000313" key="2">
    <source>
        <dbReference type="EMBL" id="RUM96350.1"/>
    </source>
</evidence>
<feature type="signal peptide" evidence="1">
    <location>
        <begin position="1"/>
        <end position="22"/>
    </location>
</feature>
<gene>
    <name evidence="2" type="ORF">EET67_18555</name>
</gene>
<keyword evidence="3" id="KW-1185">Reference proteome</keyword>
<accession>A0A432V2M2</accession>
<dbReference type="EMBL" id="RKST01000020">
    <property type="protein sequence ID" value="RUM96350.1"/>
    <property type="molecule type" value="Genomic_DNA"/>
</dbReference>
<comment type="caution">
    <text evidence="2">The sequence shown here is derived from an EMBL/GenBank/DDBJ whole genome shotgun (WGS) entry which is preliminary data.</text>
</comment>
<dbReference type="AlphaFoldDB" id="A0A432V2M2"/>
<keyword evidence="1" id="KW-0732">Signal</keyword>
<dbReference type="Proteomes" id="UP000281647">
    <property type="component" value="Unassembled WGS sequence"/>
</dbReference>
<evidence type="ECO:0000256" key="1">
    <source>
        <dbReference type="SAM" id="SignalP"/>
    </source>
</evidence>
<dbReference type="RefSeq" id="WP_128628036.1">
    <property type="nucleotide sequence ID" value="NZ_RKST01000020.1"/>
</dbReference>
<organism evidence="2 3">
    <name type="scientific">Borborobacter arsenicus</name>
    <dbReference type="NCBI Taxonomy" id="1851146"/>
    <lineage>
        <taxon>Bacteria</taxon>
        <taxon>Pseudomonadati</taxon>
        <taxon>Pseudomonadota</taxon>
        <taxon>Alphaproteobacteria</taxon>
        <taxon>Hyphomicrobiales</taxon>
        <taxon>Phyllobacteriaceae</taxon>
        <taxon>Borborobacter</taxon>
    </lineage>
</organism>
<reference evidence="2 3" key="1">
    <citation type="submission" date="2018-11" db="EMBL/GenBank/DDBJ databases">
        <title>Pseudaminobacter arsenicus sp. nov., an arsenic-resistant bacterium isolated from arsenic-rich aquifers.</title>
        <authorList>
            <person name="Mu Y."/>
        </authorList>
    </citation>
    <scope>NUCLEOTIDE SEQUENCE [LARGE SCALE GENOMIC DNA]</scope>
    <source>
        <strain evidence="2 3">CB3</strain>
    </source>
</reference>
<name>A0A432V2M2_9HYPH</name>